<dbReference type="OrthoDB" id="191686at2759"/>
<protein>
    <submittedName>
        <fullName evidence="1">Uncharacterized protein</fullName>
    </submittedName>
</protein>
<evidence type="ECO:0000313" key="1">
    <source>
        <dbReference type="EMBL" id="OQR84827.1"/>
    </source>
</evidence>
<keyword evidence="2" id="KW-1185">Reference proteome</keyword>
<evidence type="ECO:0000313" key="2">
    <source>
        <dbReference type="Proteomes" id="UP000243579"/>
    </source>
</evidence>
<sequence length="179" mass="19503">MSFFGLTYLGPQGPFEGVLPVHAFDETDVASAFNVATNRGVVIASADIPSFVHALYHCPRGTTPPQEIVDQVQAWFPTGNLPKAQFIAGMVALCEASEAASENQREAKGCEYKSGLDLRADKVKHTRVKLNPVDKYLEPLTDAQTFGWIKGTPTKTIPKKSCEETKFASAMIQSGVSYY</sequence>
<name>A0A1V9YGQ1_ACHHY</name>
<reference evidence="1 2" key="1">
    <citation type="journal article" date="2014" name="Genome Biol. Evol.">
        <title>The secreted proteins of Achlya hypogyna and Thraustotheca clavata identify the ancestral oomycete secretome and reveal gene acquisitions by horizontal gene transfer.</title>
        <authorList>
            <person name="Misner I."/>
            <person name="Blouin N."/>
            <person name="Leonard G."/>
            <person name="Richards T.A."/>
            <person name="Lane C.E."/>
        </authorList>
    </citation>
    <scope>NUCLEOTIDE SEQUENCE [LARGE SCALE GENOMIC DNA]</scope>
    <source>
        <strain evidence="1 2">ATCC 48635</strain>
    </source>
</reference>
<comment type="caution">
    <text evidence="1">The sequence shown here is derived from an EMBL/GenBank/DDBJ whole genome shotgun (WGS) entry which is preliminary data.</text>
</comment>
<accession>A0A1V9YGQ1</accession>
<dbReference type="Proteomes" id="UP000243579">
    <property type="component" value="Unassembled WGS sequence"/>
</dbReference>
<dbReference type="EMBL" id="JNBR01001833">
    <property type="protein sequence ID" value="OQR84827.1"/>
    <property type="molecule type" value="Genomic_DNA"/>
</dbReference>
<proteinExistence type="predicted"/>
<organism evidence="1 2">
    <name type="scientific">Achlya hypogyna</name>
    <name type="common">Oomycete</name>
    <name type="synonym">Protoachlya hypogyna</name>
    <dbReference type="NCBI Taxonomy" id="1202772"/>
    <lineage>
        <taxon>Eukaryota</taxon>
        <taxon>Sar</taxon>
        <taxon>Stramenopiles</taxon>
        <taxon>Oomycota</taxon>
        <taxon>Saprolegniomycetes</taxon>
        <taxon>Saprolegniales</taxon>
        <taxon>Achlyaceae</taxon>
        <taxon>Achlya</taxon>
    </lineage>
</organism>
<dbReference type="AlphaFoldDB" id="A0A1V9YGQ1"/>
<gene>
    <name evidence="1" type="ORF">ACHHYP_12787</name>
</gene>